<evidence type="ECO:0000259" key="2">
    <source>
        <dbReference type="Pfam" id="PF08327"/>
    </source>
</evidence>
<name>A0A0V8GH39_9BACL</name>
<dbReference type="Proteomes" id="UP000053797">
    <property type="component" value="Unassembled WGS sequence"/>
</dbReference>
<organism evidence="3 5">
    <name type="scientific">Exiguobacterium indicum</name>
    <dbReference type="NCBI Taxonomy" id="296995"/>
    <lineage>
        <taxon>Bacteria</taxon>
        <taxon>Bacillati</taxon>
        <taxon>Bacillota</taxon>
        <taxon>Bacilli</taxon>
        <taxon>Bacillales</taxon>
        <taxon>Bacillales Family XII. Incertae Sedis</taxon>
        <taxon>Exiguobacterium</taxon>
    </lineage>
</organism>
<dbReference type="OrthoDB" id="384974at2"/>
<dbReference type="SUPFAM" id="SSF55961">
    <property type="entry name" value="Bet v1-like"/>
    <property type="match status" value="1"/>
</dbReference>
<accession>A0A0V8GH39</accession>
<dbReference type="RefSeq" id="WP_023467987.1">
    <property type="nucleotide sequence ID" value="NZ_FMYN01000002.1"/>
</dbReference>
<evidence type="ECO:0000313" key="6">
    <source>
        <dbReference type="Proteomes" id="UP000072605"/>
    </source>
</evidence>
<reference evidence="4 6" key="2">
    <citation type="journal article" date="2016" name="Front. Microbiol.">
        <title>Genomic Resource of Rice Seed Associated Bacteria.</title>
        <authorList>
            <person name="Midha S."/>
            <person name="Bansal K."/>
            <person name="Sharma S."/>
            <person name="Kumar N."/>
            <person name="Patil P.P."/>
            <person name="Chaudhry V."/>
            <person name="Patil P.B."/>
        </authorList>
    </citation>
    <scope>NUCLEOTIDE SEQUENCE [LARGE SCALE GENOMIC DNA]</scope>
    <source>
        <strain evidence="4 6">RSA11</strain>
    </source>
</reference>
<comment type="similarity">
    <text evidence="1">Belongs to the AHA1 family.</text>
</comment>
<evidence type="ECO:0000256" key="1">
    <source>
        <dbReference type="ARBA" id="ARBA00006817"/>
    </source>
</evidence>
<dbReference type="AlphaFoldDB" id="A0A0V8GH39"/>
<evidence type="ECO:0000313" key="4">
    <source>
        <dbReference type="EMBL" id="KTR28751.1"/>
    </source>
</evidence>
<feature type="domain" description="Activator of Hsp90 ATPase homologue 1/2-like C-terminal" evidence="2">
    <location>
        <begin position="14"/>
        <end position="136"/>
    </location>
</feature>
<protein>
    <recommendedName>
        <fullName evidence="2">Activator of Hsp90 ATPase homologue 1/2-like C-terminal domain-containing protein</fullName>
    </recommendedName>
</protein>
<dbReference type="Proteomes" id="UP000072605">
    <property type="component" value="Unassembled WGS sequence"/>
</dbReference>
<evidence type="ECO:0000313" key="3">
    <source>
        <dbReference type="EMBL" id="KSU49557.1"/>
    </source>
</evidence>
<dbReference type="EMBL" id="LDQV01000001">
    <property type="protein sequence ID" value="KTR28751.1"/>
    <property type="molecule type" value="Genomic_DNA"/>
</dbReference>
<dbReference type="InterPro" id="IPR013538">
    <property type="entry name" value="ASHA1/2-like_C"/>
</dbReference>
<reference evidence="3 5" key="1">
    <citation type="journal article" date="2015" name="Int. J. Syst. Evol. Microbiol.">
        <title>Exiguobacterium enclense sp. nov., isolated from sediment.</title>
        <authorList>
            <person name="Dastager S.G."/>
            <person name="Mawlankar R."/>
            <person name="Sonalkar V.V."/>
            <person name="Thorat M.N."/>
            <person name="Mual P."/>
            <person name="Verma A."/>
            <person name="Krishnamurthi S."/>
            <person name="Tang S.K."/>
            <person name="Li W.J."/>
        </authorList>
    </citation>
    <scope>NUCLEOTIDE SEQUENCE [LARGE SCALE GENOMIC DNA]</scope>
    <source>
        <strain evidence="3 5">NIO-1109</strain>
    </source>
</reference>
<gene>
    <name evidence="3" type="ORF">AS033_09330</name>
    <name evidence="4" type="ORF">RSA11_00005</name>
</gene>
<dbReference type="Gene3D" id="3.30.530.20">
    <property type="match status" value="1"/>
</dbReference>
<evidence type="ECO:0000313" key="5">
    <source>
        <dbReference type="Proteomes" id="UP000053797"/>
    </source>
</evidence>
<proteinExistence type="inferred from homology"/>
<dbReference type="EMBL" id="LNQL01000002">
    <property type="protein sequence ID" value="KSU49557.1"/>
    <property type="molecule type" value="Genomic_DNA"/>
</dbReference>
<sequence length="148" mass="17651">MLDNFLMISSTISAPIETVWRLWTEPQHMMQWYRSSNGWYTTHVENELMEQGHFKSRMQREGSPTYVEYLGTYQEVSPLEHLRYQLEDGRLVEVMFIPLRHRTKVIEIFEDDQVNDPDAQRASWQSILDRFTTYVEAGNYTLVDQLNP</sequence>
<comment type="caution">
    <text evidence="3">The sequence shown here is derived from an EMBL/GenBank/DDBJ whole genome shotgun (WGS) entry which is preliminary data.</text>
</comment>
<dbReference type="InterPro" id="IPR023393">
    <property type="entry name" value="START-like_dom_sf"/>
</dbReference>
<dbReference type="Pfam" id="PF08327">
    <property type="entry name" value="AHSA1"/>
    <property type="match status" value="1"/>
</dbReference>